<dbReference type="Proteomes" id="UP000681720">
    <property type="component" value="Unassembled WGS sequence"/>
</dbReference>
<dbReference type="GO" id="GO:0006895">
    <property type="term" value="P:Golgi to endosome transport"/>
    <property type="evidence" value="ECO:0007669"/>
    <property type="project" value="InterPro"/>
</dbReference>
<dbReference type="InterPro" id="IPR040314">
    <property type="entry name" value="DOP1"/>
</dbReference>
<reference evidence="2" key="1">
    <citation type="submission" date="2021-02" db="EMBL/GenBank/DDBJ databases">
        <authorList>
            <person name="Nowell W R."/>
        </authorList>
    </citation>
    <scope>NUCLEOTIDE SEQUENCE</scope>
</reference>
<evidence type="ECO:0000313" key="3">
    <source>
        <dbReference type="Proteomes" id="UP000681720"/>
    </source>
</evidence>
<proteinExistence type="predicted"/>
<feature type="non-terminal residue" evidence="2">
    <location>
        <position position="1"/>
    </location>
</feature>
<name>A0A8S3H7R8_9BILA</name>
<dbReference type="EMBL" id="CAJOBJ010328473">
    <property type="protein sequence ID" value="CAF5178947.1"/>
    <property type="molecule type" value="Genomic_DNA"/>
</dbReference>
<evidence type="ECO:0000313" key="2">
    <source>
        <dbReference type="EMBL" id="CAF5178947.1"/>
    </source>
</evidence>
<dbReference type="GO" id="GO:0005802">
    <property type="term" value="C:trans-Golgi network"/>
    <property type="evidence" value="ECO:0007669"/>
    <property type="project" value="TreeGrafter"/>
</dbReference>
<dbReference type="AlphaFoldDB" id="A0A8S3H7R8"/>
<protein>
    <submittedName>
        <fullName evidence="2">Uncharacterized protein</fullName>
    </submittedName>
</protein>
<evidence type="ECO:0000256" key="1">
    <source>
        <dbReference type="SAM" id="MobiDB-lite"/>
    </source>
</evidence>
<dbReference type="GO" id="GO:0005768">
    <property type="term" value="C:endosome"/>
    <property type="evidence" value="ECO:0007669"/>
    <property type="project" value="TreeGrafter"/>
</dbReference>
<dbReference type="GO" id="GO:0005829">
    <property type="term" value="C:cytosol"/>
    <property type="evidence" value="ECO:0007669"/>
    <property type="project" value="GOC"/>
</dbReference>
<comment type="caution">
    <text evidence="2">The sequence shown here is derived from an EMBL/GenBank/DDBJ whole genome shotgun (WGS) entry which is preliminary data.</text>
</comment>
<dbReference type="PANTHER" id="PTHR14042">
    <property type="entry name" value="DOPEY-RELATED"/>
    <property type="match status" value="1"/>
</dbReference>
<feature type="compositionally biased region" description="Low complexity" evidence="1">
    <location>
        <begin position="112"/>
        <end position="131"/>
    </location>
</feature>
<dbReference type="PANTHER" id="PTHR14042:SF24">
    <property type="entry name" value="PROTEIN DOPEY-1 HOMOLOG"/>
    <property type="match status" value="1"/>
</dbReference>
<organism evidence="2 3">
    <name type="scientific">Rotaria magnacalcarata</name>
    <dbReference type="NCBI Taxonomy" id="392030"/>
    <lineage>
        <taxon>Eukaryota</taxon>
        <taxon>Metazoa</taxon>
        <taxon>Spiralia</taxon>
        <taxon>Gnathifera</taxon>
        <taxon>Rotifera</taxon>
        <taxon>Eurotatoria</taxon>
        <taxon>Bdelloidea</taxon>
        <taxon>Philodinida</taxon>
        <taxon>Philodinidae</taxon>
        <taxon>Rotaria</taxon>
    </lineage>
</organism>
<accession>A0A8S3H7R8</accession>
<sequence>KKQNYDVWCLQFLLAYMQHQKSASIDCWPSLAFMFKECLSQSISPPATFLIIRILSFYIKQSPSLVERRDLKDLQDITMRVLDNCNTIVASSLEQTTWLRKNLQVRVAQPDTQSIKSGSTGGQTTSIGPGSLHESGNVPVDDTSDFDGE</sequence>
<gene>
    <name evidence="2" type="ORF">GIL414_LOCUS68647</name>
</gene>
<feature type="region of interest" description="Disordered" evidence="1">
    <location>
        <begin position="110"/>
        <end position="149"/>
    </location>
</feature>